<feature type="compositionally biased region" description="Polar residues" evidence="1">
    <location>
        <begin position="105"/>
        <end position="117"/>
    </location>
</feature>
<feature type="region of interest" description="Disordered" evidence="1">
    <location>
        <begin position="188"/>
        <end position="210"/>
    </location>
</feature>
<dbReference type="GO" id="GO:0035556">
    <property type="term" value="P:intracellular signal transduction"/>
    <property type="evidence" value="ECO:0007669"/>
    <property type="project" value="InterPro"/>
</dbReference>
<dbReference type="GO" id="GO:0009190">
    <property type="term" value="P:cyclic nucleotide biosynthetic process"/>
    <property type="evidence" value="ECO:0007669"/>
    <property type="project" value="InterPro"/>
</dbReference>
<feature type="compositionally biased region" description="Basic residues" evidence="1">
    <location>
        <begin position="92"/>
        <end position="104"/>
    </location>
</feature>
<evidence type="ECO:0000313" key="3">
    <source>
        <dbReference type="EMBL" id="CAE0461218.1"/>
    </source>
</evidence>
<accession>A0A7S3PZX2</accession>
<dbReference type="PANTHER" id="PTHR43081:SF1">
    <property type="entry name" value="ADENYLATE CYCLASE, TERMINAL-DIFFERENTIATION SPECIFIC"/>
    <property type="match status" value="1"/>
</dbReference>
<protein>
    <recommendedName>
        <fullName evidence="2">Guanylate cyclase domain-containing protein</fullName>
    </recommendedName>
</protein>
<dbReference type="SMART" id="SM00044">
    <property type="entry name" value="CYCc"/>
    <property type="match status" value="1"/>
</dbReference>
<dbReference type="EMBL" id="HBIO01007985">
    <property type="protein sequence ID" value="CAE0461218.1"/>
    <property type="molecule type" value="Transcribed_RNA"/>
</dbReference>
<dbReference type="Pfam" id="PF00211">
    <property type="entry name" value="Guanylate_cyc"/>
    <property type="match status" value="1"/>
</dbReference>
<dbReference type="InterPro" id="IPR029787">
    <property type="entry name" value="Nucleotide_cyclase"/>
</dbReference>
<dbReference type="Gene3D" id="3.30.70.1230">
    <property type="entry name" value="Nucleotide cyclase"/>
    <property type="match status" value="2"/>
</dbReference>
<evidence type="ECO:0000256" key="1">
    <source>
        <dbReference type="SAM" id="MobiDB-lite"/>
    </source>
</evidence>
<dbReference type="AlphaFoldDB" id="A0A7S3PZX2"/>
<gene>
    <name evidence="3" type="ORF">CDEB00056_LOCUS6059</name>
</gene>
<proteinExistence type="predicted"/>
<dbReference type="PANTHER" id="PTHR43081">
    <property type="entry name" value="ADENYLATE CYCLASE, TERMINAL-DIFFERENTIATION SPECIFIC-RELATED"/>
    <property type="match status" value="1"/>
</dbReference>
<dbReference type="InterPro" id="IPR050697">
    <property type="entry name" value="Adenylyl/Guanylyl_Cyclase_3/4"/>
</dbReference>
<evidence type="ECO:0000259" key="2">
    <source>
        <dbReference type="PROSITE" id="PS50125"/>
    </source>
</evidence>
<reference evidence="3" key="1">
    <citation type="submission" date="2021-01" db="EMBL/GenBank/DDBJ databases">
        <authorList>
            <person name="Corre E."/>
            <person name="Pelletier E."/>
            <person name="Niang G."/>
            <person name="Scheremetjew M."/>
            <person name="Finn R."/>
            <person name="Kale V."/>
            <person name="Holt S."/>
            <person name="Cochrane G."/>
            <person name="Meng A."/>
            <person name="Brown T."/>
            <person name="Cohen L."/>
        </authorList>
    </citation>
    <scope>NUCLEOTIDE SEQUENCE</scope>
    <source>
        <strain evidence="3">MM31A-1</strain>
    </source>
</reference>
<sequence length="655" mass="73304">MKFFGKGKDDAERRRETPREKTVEIKRTPTSAILLRSKTISRRYSIEKTPYCQPLAGQQRGISPGTKKRMEVALGLAEDSIMSSPAVLLKAKPTKTRGRERKSSKSCPDHSTGNTKNNRCLTVKEIELPKNVVRSISRRNLVQTLEPDKNNVLVNADEAAKRLLLRRLDSLRQGELTLGTTEYSLELGRESSKRNGQTKIRSSQSAIGPSRNITLARLQNSQTRRKSLGITTSSINNNEGTSSMGLKTAEETATSVMVFRRKSNAVKSNVKIPKGEVTIVITDIQDSTMMWEQDPVAMRDALDLHDRIMRKCYCQHNGYEITTEGDSFHLAFHHALDALSFCLQCQIMLNEEMWSDSILKLDGAKKNEDQKMYGLRVRMGVHHGLAVTEIHKVTQRTHFRGETIELAKATEATASGGQIVLTLDTWRTVSGMAERYLGSPQVIDLGMHELSGKNDESYLSRLVQLVPQRLSFDYFTYRGMRDLKDTTRLAGRTFPPIKTKRQISNAFEDAPYADGNVAITFAHTNVDSEDLSSDKHAYHVEKIAGTVRNALKLTDPPGYECQEDGGVWMLAFHNVGSAVTFGIDLIEKLESAPADVKIGIHYGQFTSMGPHKVTGRADYFGPVVNRCKYFSLSVPFAMRSKLLSHYISMHAYFSG</sequence>
<dbReference type="SUPFAM" id="SSF55073">
    <property type="entry name" value="Nucleotide cyclase"/>
    <property type="match status" value="2"/>
</dbReference>
<feature type="compositionally biased region" description="Polar residues" evidence="1">
    <location>
        <begin position="194"/>
        <end position="210"/>
    </location>
</feature>
<dbReference type="CDD" id="cd07302">
    <property type="entry name" value="CHD"/>
    <property type="match status" value="1"/>
</dbReference>
<feature type="region of interest" description="Disordered" evidence="1">
    <location>
        <begin position="1"/>
        <end position="23"/>
    </location>
</feature>
<organism evidence="3">
    <name type="scientific">Chaetoceros debilis</name>
    <dbReference type="NCBI Taxonomy" id="122233"/>
    <lineage>
        <taxon>Eukaryota</taxon>
        <taxon>Sar</taxon>
        <taxon>Stramenopiles</taxon>
        <taxon>Ochrophyta</taxon>
        <taxon>Bacillariophyta</taxon>
        <taxon>Coscinodiscophyceae</taxon>
        <taxon>Chaetocerotophycidae</taxon>
        <taxon>Chaetocerotales</taxon>
        <taxon>Chaetocerotaceae</taxon>
        <taxon>Chaetoceros</taxon>
    </lineage>
</organism>
<name>A0A7S3PZX2_9STRA</name>
<feature type="domain" description="Guanylate cyclase" evidence="2">
    <location>
        <begin position="278"/>
        <end position="411"/>
    </location>
</feature>
<dbReference type="InterPro" id="IPR001054">
    <property type="entry name" value="A/G_cyclase"/>
</dbReference>
<dbReference type="PROSITE" id="PS50125">
    <property type="entry name" value="GUANYLATE_CYCLASE_2"/>
    <property type="match status" value="1"/>
</dbReference>
<feature type="region of interest" description="Disordered" evidence="1">
    <location>
        <begin position="92"/>
        <end position="117"/>
    </location>
</feature>